<dbReference type="PANTHER" id="PTHR37804">
    <property type="entry name" value="CDAA REGULATORY PROTEIN CDAR"/>
    <property type="match status" value="1"/>
</dbReference>
<name>A0A9D1F923_9FIRM</name>
<proteinExistence type="predicted"/>
<accession>A0A9D1F923</accession>
<gene>
    <name evidence="1" type="ORF">IAA83_04435</name>
</gene>
<dbReference type="EMBL" id="DVJJ01000069">
    <property type="protein sequence ID" value="HIS64604.1"/>
    <property type="molecule type" value="Genomic_DNA"/>
</dbReference>
<reference evidence="1" key="2">
    <citation type="journal article" date="2021" name="PeerJ">
        <title>Extensive microbial diversity within the chicken gut microbiome revealed by metagenomics and culture.</title>
        <authorList>
            <person name="Gilroy R."/>
            <person name="Ravi A."/>
            <person name="Getino M."/>
            <person name="Pursley I."/>
            <person name="Horton D.L."/>
            <person name="Alikhan N.F."/>
            <person name="Baker D."/>
            <person name="Gharbi K."/>
            <person name="Hall N."/>
            <person name="Watson M."/>
            <person name="Adriaenssens E.M."/>
            <person name="Foster-Nyarko E."/>
            <person name="Jarju S."/>
            <person name="Secka A."/>
            <person name="Antonio M."/>
            <person name="Oren A."/>
            <person name="Chaudhuri R.R."/>
            <person name="La Ragione R."/>
            <person name="Hildebrand F."/>
            <person name="Pallen M.J."/>
        </authorList>
    </citation>
    <scope>NUCLEOTIDE SEQUENCE</scope>
    <source>
        <strain evidence="1">ChiBcec16-1751</strain>
    </source>
</reference>
<dbReference type="Proteomes" id="UP000886741">
    <property type="component" value="Unassembled WGS sequence"/>
</dbReference>
<dbReference type="PANTHER" id="PTHR37804:SF1">
    <property type="entry name" value="CDAA REGULATORY PROTEIN CDAR"/>
    <property type="match status" value="1"/>
</dbReference>
<dbReference type="InterPro" id="IPR053154">
    <property type="entry name" value="c-di-AMP_regulator"/>
</dbReference>
<protein>
    <recommendedName>
        <fullName evidence="3">YbbR-like protein</fullName>
    </recommendedName>
</protein>
<dbReference type="InterPro" id="IPR012505">
    <property type="entry name" value="YbbR"/>
</dbReference>
<evidence type="ECO:0000313" key="1">
    <source>
        <dbReference type="EMBL" id="HIS64604.1"/>
    </source>
</evidence>
<comment type="caution">
    <text evidence="1">The sequence shown here is derived from an EMBL/GenBank/DDBJ whole genome shotgun (WGS) entry which is preliminary data.</text>
</comment>
<dbReference type="Pfam" id="PF07949">
    <property type="entry name" value="YbbR"/>
    <property type="match status" value="3"/>
</dbReference>
<reference evidence="1" key="1">
    <citation type="submission" date="2020-10" db="EMBL/GenBank/DDBJ databases">
        <authorList>
            <person name="Gilroy R."/>
        </authorList>
    </citation>
    <scope>NUCLEOTIDE SEQUENCE</scope>
    <source>
        <strain evidence="1">ChiBcec16-1751</strain>
    </source>
</reference>
<evidence type="ECO:0008006" key="3">
    <source>
        <dbReference type="Google" id="ProtNLM"/>
    </source>
</evidence>
<dbReference type="Gene3D" id="2.170.120.40">
    <property type="entry name" value="YbbR-like domain"/>
    <property type="match status" value="2"/>
</dbReference>
<sequence length="412" mass="44201">MKSKLVSMAVALLASLCLWIYVVTVVNQEVSNEPINDVAVTFYGADQIRADSNLVITEGADTTVNLRVTCSRSTLQKLSATNIVLTVDVSRIKEPGTYTMDYSVTYPSGVSNSDVKLNGTPQSVTFTVERFSSKTVSVRGILDGTVQKGYYAASMECSPNEVLLEGPESLISQVSYAQVILQQDNLSQTVLQSCPVTLIDDNGEAVDSSNISISANGVSVNAIEVRQPILQMKEIPIVVEFLDGGGVTKNDMIWSCDPQTITVAGEPEVLEKTNQLTITQVDLAQMIDPIAQDMPVTLPNGLVNVTELESVFVDISVNTSRIASKTMKVTDIITANEPEGYEVNVMTMQLTVTVRGPIDEVSQLTEDDVWAVIDASSLREGTQSVPVTIEVSGDGSVAAIGQYSAAVSLVKE</sequence>
<dbReference type="Gene3D" id="2.170.120.30">
    <property type="match status" value="2"/>
</dbReference>
<organism evidence="1 2">
    <name type="scientific">Candidatus Avoscillospira avistercoris</name>
    <dbReference type="NCBI Taxonomy" id="2840707"/>
    <lineage>
        <taxon>Bacteria</taxon>
        <taxon>Bacillati</taxon>
        <taxon>Bacillota</taxon>
        <taxon>Clostridia</taxon>
        <taxon>Eubacteriales</taxon>
        <taxon>Oscillospiraceae</taxon>
        <taxon>Oscillospiraceae incertae sedis</taxon>
        <taxon>Candidatus Avoscillospira</taxon>
    </lineage>
</organism>
<dbReference type="AlphaFoldDB" id="A0A9D1F923"/>
<evidence type="ECO:0000313" key="2">
    <source>
        <dbReference type="Proteomes" id="UP000886741"/>
    </source>
</evidence>